<dbReference type="InterPro" id="IPR040706">
    <property type="entry name" value="Zf-MYST"/>
</dbReference>
<accession>A0A4Z1PG47</accession>
<keyword evidence="13" id="KW-1185">Reference proteome</keyword>
<dbReference type="AlphaFoldDB" id="A0A4Z1PG47"/>
<dbReference type="GO" id="GO:0005975">
    <property type="term" value="P:carbohydrate metabolic process"/>
    <property type="evidence" value="ECO:0007669"/>
    <property type="project" value="InterPro"/>
</dbReference>
<dbReference type="GO" id="GO:0004402">
    <property type="term" value="F:histone acetyltransferase activity"/>
    <property type="evidence" value="ECO:0007669"/>
    <property type="project" value="InterPro"/>
</dbReference>
<dbReference type="InterPro" id="IPR036388">
    <property type="entry name" value="WH-like_DNA-bd_sf"/>
</dbReference>
<evidence type="ECO:0000256" key="4">
    <source>
        <dbReference type="ARBA" id="ARBA00022729"/>
    </source>
</evidence>
<dbReference type="EC" id="2.3.1.48" evidence="3"/>
<dbReference type="STRING" id="86259.A0A4Z1PG47"/>
<dbReference type="SUPFAM" id="SSF75005">
    <property type="entry name" value="Arabinanase/levansucrase/invertase"/>
    <property type="match status" value="1"/>
</dbReference>
<feature type="active site" description="Proton donor/acceptor" evidence="9">
    <location>
        <position position="233"/>
    </location>
</feature>
<dbReference type="InterPro" id="IPR016181">
    <property type="entry name" value="Acyl_CoA_acyltransferase"/>
</dbReference>
<evidence type="ECO:0000256" key="2">
    <source>
        <dbReference type="ARBA" id="ARBA00010107"/>
    </source>
</evidence>
<dbReference type="CDD" id="cd18820">
    <property type="entry name" value="GH43_LbAraf43-like"/>
    <property type="match status" value="1"/>
</dbReference>
<evidence type="ECO:0000256" key="10">
    <source>
        <dbReference type="SAM" id="MobiDB-lite"/>
    </source>
</evidence>
<gene>
    <name evidence="12" type="ORF">E6O75_ATG10783</name>
</gene>
<dbReference type="Pfam" id="PF04616">
    <property type="entry name" value="Glyco_hydro_43"/>
    <property type="match status" value="1"/>
</dbReference>
<keyword evidence="5" id="KW-0378">Hydrolase</keyword>
<evidence type="ECO:0000256" key="8">
    <source>
        <dbReference type="ARBA" id="ARBA00045805"/>
    </source>
</evidence>
<comment type="caution">
    <text evidence="12">The sequence shown here is derived from an EMBL/GenBank/DDBJ whole genome shotgun (WGS) entry which is preliminary data.</text>
</comment>
<comment type="similarity">
    <text evidence="1">Belongs to the glycosyl hydrolase 43 family.</text>
</comment>
<comment type="similarity">
    <text evidence="2">Belongs to the MYST (SAS/MOZ) family.</text>
</comment>
<evidence type="ECO:0000313" key="13">
    <source>
        <dbReference type="Proteomes" id="UP000298493"/>
    </source>
</evidence>
<dbReference type="Pfam" id="PF01853">
    <property type="entry name" value="MOZ_SAS"/>
    <property type="match status" value="1"/>
</dbReference>
<dbReference type="Gene3D" id="3.40.630.30">
    <property type="match status" value="1"/>
</dbReference>
<feature type="domain" description="MYST-type HAT" evidence="11">
    <location>
        <begin position="39"/>
        <end position="313"/>
    </location>
</feature>
<dbReference type="GO" id="GO:0006355">
    <property type="term" value="P:regulation of DNA-templated transcription"/>
    <property type="evidence" value="ECO:0007669"/>
    <property type="project" value="InterPro"/>
</dbReference>
<feature type="region of interest" description="Disordered" evidence="10">
    <location>
        <begin position="632"/>
        <end position="656"/>
    </location>
</feature>
<evidence type="ECO:0000256" key="9">
    <source>
        <dbReference type="PIRSR" id="PIRSR602717-51"/>
    </source>
</evidence>
<dbReference type="PANTHER" id="PTHR43817:SF1">
    <property type="entry name" value="HYDROLASE, FAMILY 43, PUTATIVE (AFU_ORTHOLOGUE AFUA_3G01660)-RELATED"/>
    <property type="match status" value="1"/>
</dbReference>
<dbReference type="Gene3D" id="2.115.10.20">
    <property type="entry name" value="Glycosyl hydrolase domain, family 43"/>
    <property type="match status" value="1"/>
</dbReference>
<organism evidence="12 13">
    <name type="scientific">Venturia nashicola</name>
    <dbReference type="NCBI Taxonomy" id="86259"/>
    <lineage>
        <taxon>Eukaryota</taxon>
        <taxon>Fungi</taxon>
        <taxon>Dikarya</taxon>
        <taxon>Ascomycota</taxon>
        <taxon>Pezizomycotina</taxon>
        <taxon>Dothideomycetes</taxon>
        <taxon>Pleosporomycetidae</taxon>
        <taxon>Venturiales</taxon>
        <taxon>Venturiaceae</taxon>
        <taxon>Venturia</taxon>
    </lineage>
</organism>
<dbReference type="InterPro" id="IPR002717">
    <property type="entry name" value="HAT_MYST-type"/>
</dbReference>
<dbReference type="SUPFAM" id="SSF55729">
    <property type="entry name" value="Acyl-CoA N-acyltransferases (Nat)"/>
    <property type="match status" value="1"/>
</dbReference>
<name>A0A4Z1PG47_9PEZI</name>
<evidence type="ECO:0000313" key="12">
    <source>
        <dbReference type="EMBL" id="TID21990.1"/>
    </source>
</evidence>
<dbReference type="PANTHER" id="PTHR43817">
    <property type="entry name" value="GLYCOSYL HYDROLASE"/>
    <property type="match status" value="1"/>
</dbReference>
<reference evidence="12 13" key="1">
    <citation type="submission" date="2019-04" db="EMBL/GenBank/DDBJ databases">
        <title>High contiguity whole genome sequence and gene annotation resource for two Venturia nashicola isolates.</title>
        <authorList>
            <person name="Prokchorchik M."/>
            <person name="Won K."/>
            <person name="Lee Y."/>
            <person name="Choi E.D."/>
            <person name="Segonzac C."/>
            <person name="Sohn K.H."/>
        </authorList>
    </citation>
    <scope>NUCLEOTIDE SEQUENCE [LARGE SCALE GENOMIC DNA]</scope>
    <source>
        <strain evidence="12 13">PRI2</strain>
    </source>
</reference>
<dbReference type="EMBL" id="SNSC02000008">
    <property type="protein sequence ID" value="TID21990.1"/>
    <property type="molecule type" value="Genomic_DNA"/>
</dbReference>
<protein>
    <recommendedName>
        <fullName evidence="3">histone acetyltransferase</fullName>
        <ecNumber evidence="3">2.3.1.48</ecNumber>
    </recommendedName>
</protein>
<evidence type="ECO:0000256" key="1">
    <source>
        <dbReference type="ARBA" id="ARBA00009865"/>
    </source>
</evidence>
<evidence type="ECO:0000256" key="6">
    <source>
        <dbReference type="ARBA" id="ARBA00022990"/>
    </source>
</evidence>
<evidence type="ECO:0000259" key="11">
    <source>
        <dbReference type="PROSITE" id="PS51726"/>
    </source>
</evidence>
<dbReference type="Gene3D" id="3.30.60.60">
    <property type="entry name" value="N-acetyl transferase-like"/>
    <property type="match status" value="1"/>
</dbReference>
<dbReference type="InterPro" id="IPR023296">
    <property type="entry name" value="Glyco_hydro_beta-prop_sf"/>
</dbReference>
<evidence type="ECO:0000256" key="5">
    <source>
        <dbReference type="ARBA" id="ARBA00022801"/>
    </source>
</evidence>
<comment type="function">
    <text evidence="8">Catalytic component of the NuA4 histone acetyltransferase (HAT) complex which is involved in epigenetic transcriptional activation of selected genes principally by acetylation of nucleosomal histones H4, H3, H2B, H2A and H2A variant H2A.Z. Acetylates histone H4 to form H4K5ac, H4K8ac, H4K12ac and H4K16ac, histone H3 to form H3K14ac, and histone H2A to form H2AK4ac and H2AK7ac. The NuA4 complex is involved in the DNA damage response and is required for chromosome segregation. The NuA4 complex plays a direct role in repair of DNA double-strand breaks (DSBs) through homologous recombination. Recruitment to promoters depends on H3K4me. Also acetylates non-histone proteins. In addition to protein acetyltransferase, can use different acyl-CoA substrates, such as 2-hydroxyisobutanoyl-CoA (2-hydroxyisobutyryl-CoA) or (2E)-butenoyl-CoA (crotonyl-CoA), and is able to mediate protein 2-hydroxyisobutyrylation and crotonylation, respectively.</text>
</comment>
<proteinExistence type="inferred from homology"/>
<evidence type="ECO:0000256" key="7">
    <source>
        <dbReference type="ARBA" id="ARBA00023295"/>
    </source>
</evidence>
<dbReference type="GO" id="GO:0004553">
    <property type="term" value="F:hydrolase activity, hydrolyzing O-glycosyl compounds"/>
    <property type="evidence" value="ECO:0007669"/>
    <property type="project" value="InterPro"/>
</dbReference>
<sequence>MSSTLPLPVNAIPTITSTKDATTTANGIQALAKREKKESQEPTVKEVVLGNLWVKPWYKSSYAEEITGRPGGKGWVDGLLERLYVCQWCFKYTVDLAAYLGHTKICSYQDVEETLGSAMYSTDNFSIYEVDGEEHKLYTQNLSLFAKLFLETKSVFYDTTTFLYYLLYYRDPLLPSQNPQVVGFFSKEKLSWDNNNLACILIFPPWQKRGLGQLLMGISYELAKHEGRLGGPEKPLSELGRQAYVRYWSGVIARNILSLPLKKMVTVQQICDETFIVQEDIVATLREMGVLEMRKKAGASVVINKARIREWATLNRVSLDSPVDLDAFDWPESEESDEENMTYTTNDNITLLRSKVLTDWNNADTRLIFNPPAGFNYSTDLWAPELHQIDQKWYIIFTADPNRDSPIPEVDMLCDFNCPAVHHRMYVLEGIGGDPWATNFTYKSQVDTFDQFAIDGTYFQHKTGLYHVYSCWFSEYMSWPANLCITKMKNPYTVSSTLSERKIISSPTNAWEKTPYNRTVNDRLSSNEGPQQLNNPLTGQQFIIYSAARSDNRNYCLGQLELVGDDPMVLASWKKNNDGCVFYQDPQEEAFGVGHASFVKSPDGSEDWIVYHGMRDPTNGWSARTIRTQKFGWNGDGSPKFPRPGYGPYTVPSGQS</sequence>
<dbReference type="Gene3D" id="1.10.10.10">
    <property type="entry name" value="Winged helix-like DNA-binding domain superfamily/Winged helix DNA-binding domain"/>
    <property type="match status" value="1"/>
</dbReference>
<dbReference type="Proteomes" id="UP000298493">
    <property type="component" value="Unassembled WGS sequence"/>
</dbReference>
<dbReference type="PROSITE" id="PS51726">
    <property type="entry name" value="MYST_HAT"/>
    <property type="match status" value="1"/>
</dbReference>
<keyword evidence="4" id="KW-0732">Signal</keyword>
<keyword evidence="6" id="KW-0007">Acetylation</keyword>
<dbReference type="InterPro" id="IPR006710">
    <property type="entry name" value="Glyco_hydro_43"/>
</dbReference>
<evidence type="ECO:0000256" key="3">
    <source>
        <dbReference type="ARBA" id="ARBA00013184"/>
    </source>
</evidence>
<keyword evidence="7" id="KW-0326">Glycosidase</keyword>
<dbReference type="Pfam" id="PF17772">
    <property type="entry name" value="zf-MYST"/>
    <property type="match status" value="1"/>
</dbReference>